<dbReference type="GO" id="GO:0005634">
    <property type="term" value="C:nucleus"/>
    <property type="evidence" value="ECO:0007669"/>
    <property type="project" value="TreeGrafter"/>
</dbReference>
<dbReference type="GO" id="GO:0005737">
    <property type="term" value="C:cytoplasm"/>
    <property type="evidence" value="ECO:0007669"/>
    <property type="project" value="TreeGrafter"/>
</dbReference>
<dbReference type="Proteomes" id="UP000717515">
    <property type="component" value="Unassembled WGS sequence"/>
</dbReference>
<dbReference type="EMBL" id="JAIFTL010000003">
    <property type="protein sequence ID" value="KAG9327596.1"/>
    <property type="molecule type" value="Genomic_DNA"/>
</dbReference>
<feature type="domain" description="HPt" evidence="3">
    <location>
        <begin position="75"/>
        <end position="180"/>
    </location>
</feature>
<evidence type="ECO:0000313" key="5">
    <source>
        <dbReference type="Proteomes" id="UP000717515"/>
    </source>
</evidence>
<protein>
    <recommendedName>
        <fullName evidence="3">HPt domain-containing protein</fullName>
    </recommendedName>
</protein>
<dbReference type="SUPFAM" id="SSF47226">
    <property type="entry name" value="Histidine-containing phosphotransfer domain, HPT domain"/>
    <property type="match status" value="1"/>
</dbReference>
<dbReference type="Pfam" id="PF01627">
    <property type="entry name" value="Hpt"/>
    <property type="match status" value="1"/>
</dbReference>
<evidence type="ECO:0000313" key="4">
    <source>
        <dbReference type="EMBL" id="KAG9327596.1"/>
    </source>
</evidence>
<dbReference type="CDD" id="cd00088">
    <property type="entry name" value="HPT"/>
    <property type="match status" value="1"/>
</dbReference>
<dbReference type="Gene3D" id="1.20.120.160">
    <property type="entry name" value="HPT domain"/>
    <property type="match status" value="1"/>
</dbReference>
<dbReference type="InterPro" id="IPR008207">
    <property type="entry name" value="Sig_transdc_His_kin_Hpt_dom"/>
</dbReference>
<dbReference type="PROSITE" id="PS50894">
    <property type="entry name" value="HPT"/>
    <property type="match status" value="1"/>
</dbReference>
<dbReference type="InterPro" id="IPR045871">
    <property type="entry name" value="AHP1-5/YPD1"/>
</dbReference>
<feature type="modified residue" description="Phosphohistidine" evidence="1">
    <location>
        <position position="114"/>
    </location>
</feature>
<dbReference type="SMART" id="SM00073">
    <property type="entry name" value="HPT"/>
    <property type="match status" value="1"/>
</dbReference>
<dbReference type="PANTHER" id="PTHR28242:SF52">
    <property type="entry name" value="PHOSPHORELAY INTERMEDIATE PROTEIN YPD1"/>
    <property type="match status" value="1"/>
</dbReference>
<evidence type="ECO:0000259" key="3">
    <source>
        <dbReference type="PROSITE" id="PS50894"/>
    </source>
</evidence>
<dbReference type="PANTHER" id="PTHR28242">
    <property type="entry name" value="PHOSPHORELAY INTERMEDIATE PROTEIN YPD1"/>
    <property type="match status" value="1"/>
</dbReference>
<sequence length="186" mass="21349">MTFPPLWFHFHPIHVTSTQAETEKEKIVNSAALPDPELADNGNETKTENETDELDDGIIDHTTFDQLLEMDDEEDHEFSKSLVWNYFEQAEKTFEEMNDAMEERKFADLSRLGHFLKGSSAALGLTKVKESCEKLQQYGNCKDADGVNAITNGEAEKLIKALLKQMREEYDEAEKYLRVFYDAQEA</sequence>
<evidence type="ECO:0000256" key="2">
    <source>
        <dbReference type="SAM" id="MobiDB-lite"/>
    </source>
</evidence>
<proteinExistence type="predicted"/>
<dbReference type="GO" id="GO:0009927">
    <property type="term" value="F:histidine phosphotransfer kinase activity"/>
    <property type="evidence" value="ECO:0007669"/>
    <property type="project" value="InterPro"/>
</dbReference>
<name>A0A9P8D306_MORAP</name>
<dbReference type="GO" id="GO:0043424">
    <property type="term" value="F:protein histidine kinase binding"/>
    <property type="evidence" value="ECO:0007669"/>
    <property type="project" value="InterPro"/>
</dbReference>
<dbReference type="GO" id="GO:0000160">
    <property type="term" value="P:phosphorelay signal transduction system"/>
    <property type="evidence" value="ECO:0007669"/>
    <property type="project" value="InterPro"/>
</dbReference>
<reference evidence="4" key="1">
    <citation type="submission" date="2021-07" db="EMBL/GenBank/DDBJ databases">
        <title>Draft genome of Mortierella alpina, strain LL118, isolated from an aspen leaf litter sample.</title>
        <authorList>
            <person name="Yang S."/>
            <person name="Vinatzer B.A."/>
        </authorList>
    </citation>
    <scope>NUCLEOTIDE SEQUENCE</scope>
    <source>
        <strain evidence="4">LL118</strain>
    </source>
</reference>
<gene>
    <name evidence="4" type="ORF">KVV02_003841</name>
</gene>
<comment type="caution">
    <text evidence="4">The sequence shown here is derived from an EMBL/GenBank/DDBJ whole genome shotgun (WGS) entry which is preliminary data.</text>
</comment>
<organism evidence="4 5">
    <name type="scientific">Mortierella alpina</name>
    <name type="common">Oleaginous fungus</name>
    <name type="synonym">Mortierella renispora</name>
    <dbReference type="NCBI Taxonomy" id="64518"/>
    <lineage>
        <taxon>Eukaryota</taxon>
        <taxon>Fungi</taxon>
        <taxon>Fungi incertae sedis</taxon>
        <taxon>Mucoromycota</taxon>
        <taxon>Mortierellomycotina</taxon>
        <taxon>Mortierellomycetes</taxon>
        <taxon>Mortierellales</taxon>
        <taxon>Mortierellaceae</taxon>
        <taxon>Mortierella</taxon>
    </lineage>
</organism>
<accession>A0A9P8D306</accession>
<keyword evidence="1" id="KW-0597">Phosphoprotein</keyword>
<feature type="region of interest" description="Disordered" evidence="2">
    <location>
        <begin position="29"/>
        <end position="50"/>
    </location>
</feature>
<evidence type="ECO:0000256" key="1">
    <source>
        <dbReference type="PROSITE-ProRule" id="PRU00110"/>
    </source>
</evidence>
<dbReference type="AlphaFoldDB" id="A0A9P8D306"/>
<dbReference type="InterPro" id="IPR036641">
    <property type="entry name" value="HPT_dom_sf"/>
</dbReference>
<dbReference type="FunFam" id="1.20.120.160:FF:000007">
    <property type="entry name" value="Multistep phosphorelay regulator 1"/>
    <property type="match status" value="1"/>
</dbReference>